<feature type="compositionally biased region" description="Pro residues" evidence="2">
    <location>
        <begin position="174"/>
        <end position="185"/>
    </location>
</feature>
<accession>A0A1T3P574</accession>
<organism evidence="3 4">
    <name type="scientific">Embleya scabrispora</name>
    <dbReference type="NCBI Taxonomy" id="159449"/>
    <lineage>
        <taxon>Bacteria</taxon>
        <taxon>Bacillati</taxon>
        <taxon>Actinomycetota</taxon>
        <taxon>Actinomycetes</taxon>
        <taxon>Kitasatosporales</taxon>
        <taxon>Streptomycetaceae</taxon>
        <taxon>Embleya</taxon>
    </lineage>
</organism>
<dbReference type="RefSeq" id="WP_078978532.1">
    <property type="nucleotide sequence ID" value="NZ_MWQN01000001.1"/>
</dbReference>
<keyword evidence="4" id="KW-1185">Reference proteome</keyword>
<comment type="caution">
    <text evidence="3">The sequence shown here is derived from an EMBL/GenBank/DDBJ whole genome shotgun (WGS) entry which is preliminary data.</text>
</comment>
<evidence type="ECO:0008006" key="5">
    <source>
        <dbReference type="Google" id="ProtNLM"/>
    </source>
</evidence>
<keyword evidence="1" id="KW-0175">Coiled coil</keyword>
<dbReference type="EMBL" id="MWQN01000001">
    <property type="protein sequence ID" value="OPC84238.1"/>
    <property type="molecule type" value="Genomic_DNA"/>
</dbReference>
<gene>
    <name evidence="3" type="ORF">B4N89_27870</name>
</gene>
<sequence>MSTPIELTPAAPEQEPVEPVTPAPVDPQAPEPEEPTTEPQAGPTDPWADPDVARREIEKLRREAAASRTKAKDRDTLAAKVAEYERAQLSEQERLQAELAEARQQSQALQTRTARAELRAAAGEFKDPEDAVAYLKDRLGSYVDAQGEIDEAQIAVDLADLVERKPHLAKAAPAAPPAEPASPRRPAPDRTQAAGANPTRTSTPGDEFAEWFTNAAFGR</sequence>
<feature type="compositionally biased region" description="Low complexity" evidence="2">
    <location>
        <begin position="9"/>
        <end position="18"/>
    </location>
</feature>
<evidence type="ECO:0000256" key="2">
    <source>
        <dbReference type="SAM" id="MobiDB-lite"/>
    </source>
</evidence>
<feature type="region of interest" description="Disordered" evidence="2">
    <location>
        <begin position="1"/>
        <end position="55"/>
    </location>
</feature>
<dbReference type="STRING" id="159449.B4N89_27870"/>
<evidence type="ECO:0000256" key="1">
    <source>
        <dbReference type="SAM" id="Coils"/>
    </source>
</evidence>
<proteinExistence type="predicted"/>
<feature type="compositionally biased region" description="Pro residues" evidence="2">
    <location>
        <begin position="19"/>
        <end position="30"/>
    </location>
</feature>
<evidence type="ECO:0000313" key="3">
    <source>
        <dbReference type="EMBL" id="OPC84238.1"/>
    </source>
</evidence>
<feature type="coiled-coil region" evidence="1">
    <location>
        <begin position="85"/>
        <end position="119"/>
    </location>
</feature>
<reference evidence="3 4" key="1">
    <citation type="submission" date="2017-03" db="EMBL/GenBank/DDBJ databases">
        <title>Draft genome sequence of Streptomyces scabrisporus NF3, endophyte isolated from Amphipterygium adstringens.</title>
        <authorList>
            <person name="Vazquez M."/>
            <person name="Ceapa C.D."/>
            <person name="Rodriguez Luna D."/>
            <person name="Sanchez Esquivel S."/>
        </authorList>
    </citation>
    <scope>NUCLEOTIDE SEQUENCE [LARGE SCALE GENOMIC DNA]</scope>
    <source>
        <strain evidence="3 4">NF3</strain>
    </source>
</reference>
<name>A0A1T3P574_9ACTN</name>
<protein>
    <recommendedName>
        <fullName evidence="5">Scaffolding protein</fullName>
    </recommendedName>
</protein>
<dbReference type="Proteomes" id="UP000190037">
    <property type="component" value="Unassembled WGS sequence"/>
</dbReference>
<evidence type="ECO:0000313" key="4">
    <source>
        <dbReference type="Proteomes" id="UP000190037"/>
    </source>
</evidence>
<dbReference type="AlphaFoldDB" id="A0A1T3P574"/>
<feature type="region of interest" description="Disordered" evidence="2">
    <location>
        <begin position="167"/>
        <end position="219"/>
    </location>
</feature>